<evidence type="ECO:0000313" key="2">
    <source>
        <dbReference type="EMBL" id="KAG1335292.1"/>
    </source>
</evidence>
<feature type="compositionally biased region" description="Acidic residues" evidence="1">
    <location>
        <begin position="145"/>
        <end position="162"/>
    </location>
</feature>
<comment type="caution">
    <text evidence="2">The sequence shown here is derived from an EMBL/GenBank/DDBJ whole genome shotgun (WGS) entry which is preliminary data.</text>
</comment>
<organism evidence="2 3">
    <name type="scientific">Cocos nucifera</name>
    <name type="common">Coconut palm</name>
    <dbReference type="NCBI Taxonomy" id="13894"/>
    <lineage>
        <taxon>Eukaryota</taxon>
        <taxon>Viridiplantae</taxon>
        <taxon>Streptophyta</taxon>
        <taxon>Embryophyta</taxon>
        <taxon>Tracheophyta</taxon>
        <taxon>Spermatophyta</taxon>
        <taxon>Magnoliopsida</taxon>
        <taxon>Liliopsida</taxon>
        <taxon>Arecaceae</taxon>
        <taxon>Arecoideae</taxon>
        <taxon>Cocoseae</taxon>
        <taxon>Attaleinae</taxon>
        <taxon>Cocos</taxon>
    </lineage>
</organism>
<dbReference type="PANTHER" id="PTHR36892">
    <property type="entry name" value="OS01G0201800 PROTEIN"/>
    <property type="match status" value="1"/>
</dbReference>
<sequence length="265" mass="30008">MAIDMGSFSIREYTEKMRIVDSKKCWPFDGDTDGGEKGRSLPPISSRKFRWWFDELRAARSAGKKPEEVDDRVEVYDKVMPGSNNESMVKTPAVELTVSENSCGVAGVEEDGRLVGVAVRGKQRAPKKRSIAELFAVAPLVETFEDDANGSDGREEPEEDGEDGGKRDQEVEVRDLGVGVQSGGEYLVPPRKRKVLDSKDDYRKMGKVQKRIKEKIKKKSKNNKLRVEICAAEKVCDLPLKSCFALSFWKRDVFLLAFLQYYIWR</sequence>
<dbReference type="Proteomes" id="UP000797356">
    <property type="component" value="Chromosome 3"/>
</dbReference>
<name>A0A8K0MYW0_COCNU</name>
<dbReference type="PANTHER" id="PTHR36892:SF1">
    <property type="entry name" value="OS05G0518200 PROTEIN"/>
    <property type="match status" value="1"/>
</dbReference>
<proteinExistence type="predicted"/>
<evidence type="ECO:0000313" key="3">
    <source>
        <dbReference type="Proteomes" id="UP000797356"/>
    </source>
</evidence>
<accession>A0A8K0MYW0</accession>
<feature type="region of interest" description="Disordered" evidence="1">
    <location>
        <begin position="145"/>
        <end position="172"/>
    </location>
</feature>
<evidence type="ECO:0000256" key="1">
    <source>
        <dbReference type="SAM" id="MobiDB-lite"/>
    </source>
</evidence>
<dbReference type="AlphaFoldDB" id="A0A8K0MYW0"/>
<protein>
    <submittedName>
        <fullName evidence="2">Uncharacterized protein</fullName>
    </submittedName>
</protein>
<dbReference type="EMBL" id="CM017874">
    <property type="protein sequence ID" value="KAG1335292.1"/>
    <property type="molecule type" value="Genomic_DNA"/>
</dbReference>
<gene>
    <name evidence="2" type="ORF">COCNU_03G014110</name>
</gene>
<keyword evidence="3" id="KW-1185">Reference proteome</keyword>
<reference evidence="2" key="2">
    <citation type="submission" date="2019-07" db="EMBL/GenBank/DDBJ databases">
        <authorList>
            <person name="Yang Y."/>
            <person name="Bocs S."/>
            <person name="Baudouin L."/>
        </authorList>
    </citation>
    <scope>NUCLEOTIDE SEQUENCE</scope>
    <source>
        <tissue evidence="2">Spear leaf of Hainan Tall coconut</tissue>
    </source>
</reference>
<reference evidence="2" key="1">
    <citation type="journal article" date="2017" name="Gigascience">
        <title>The genome draft of coconut (Cocos nucifera).</title>
        <authorList>
            <person name="Xiao Y."/>
            <person name="Xu P."/>
            <person name="Fan H."/>
            <person name="Baudouin L."/>
            <person name="Xia W."/>
            <person name="Bocs S."/>
            <person name="Xu J."/>
            <person name="Li Q."/>
            <person name="Guo A."/>
            <person name="Zhou L."/>
            <person name="Li J."/>
            <person name="Wu Y."/>
            <person name="Ma Z."/>
            <person name="Armero A."/>
            <person name="Issali A.E."/>
            <person name="Liu N."/>
            <person name="Peng M."/>
            <person name="Yang Y."/>
        </authorList>
    </citation>
    <scope>NUCLEOTIDE SEQUENCE</scope>
    <source>
        <tissue evidence="2">Spear leaf of Hainan Tall coconut</tissue>
    </source>
</reference>
<feature type="compositionally biased region" description="Basic and acidic residues" evidence="1">
    <location>
        <begin position="163"/>
        <end position="172"/>
    </location>
</feature>
<dbReference type="OrthoDB" id="736291at2759"/>